<proteinExistence type="predicted"/>
<evidence type="ECO:0008006" key="4">
    <source>
        <dbReference type="Google" id="ProtNLM"/>
    </source>
</evidence>
<protein>
    <recommendedName>
        <fullName evidence="4">Peptidase C39-like domain-containing protein</fullName>
    </recommendedName>
</protein>
<feature type="region of interest" description="Disordered" evidence="1">
    <location>
        <begin position="249"/>
        <end position="279"/>
    </location>
</feature>
<evidence type="ECO:0000313" key="2">
    <source>
        <dbReference type="EMBL" id="MCE3532010.1"/>
    </source>
</evidence>
<dbReference type="Proteomes" id="UP001320170">
    <property type="component" value="Unassembled WGS sequence"/>
</dbReference>
<sequence length="339" mass="39098">MLSKKEIIYIPKHTHVPVQNSPQCYYFSFLHLLAMHGQPNNIPPYVQEIVEACKHETDGYREIMINILTDHAEDLTRFGDEILDEEDSSYEGDWVVDFVDKYGVDITMAKLLNLPVKTLEDINLVKDHLSIPGLKNILEEYGPIAIRLTRGNNLPGRNLSPSEKITTASGLERNIYNIDKFADNIPHCVLLIGCNDQPTQQVYFLDPNYPDMILSMGFELFKKNFLMTEFVHFSQNKLVPDEVIFTTPRHKRGNNNEVNSSRKRHKANQTHDNSLPGADDNAMDYETNDHHFYYLSIAASQLFFTQRQTVFLGEQELGQRKLPTEQERENNFIDSLFNS</sequence>
<gene>
    <name evidence="2" type="ORF">LXO92_06445</name>
</gene>
<evidence type="ECO:0000256" key="1">
    <source>
        <dbReference type="SAM" id="MobiDB-lite"/>
    </source>
</evidence>
<evidence type="ECO:0000313" key="3">
    <source>
        <dbReference type="Proteomes" id="UP001320170"/>
    </source>
</evidence>
<organism evidence="2 3">
    <name type="scientific">Legionella resiliens</name>
    <dbReference type="NCBI Taxonomy" id="2905958"/>
    <lineage>
        <taxon>Bacteria</taxon>
        <taxon>Pseudomonadati</taxon>
        <taxon>Pseudomonadota</taxon>
        <taxon>Gammaproteobacteria</taxon>
        <taxon>Legionellales</taxon>
        <taxon>Legionellaceae</taxon>
        <taxon>Legionella</taxon>
    </lineage>
</organism>
<keyword evidence="3" id="KW-1185">Reference proteome</keyword>
<comment type="caution">
    <text evidence="2">The sequence shown here is derived from an EMBL/GenBank/DDBJ whole genome shotgun (WGS) entry which is preliminary data.</text>
</comment>
<name>A0ABS8X428_9GAMM</name>
<accession>A0ABS8X428</accession>
<dbReference type="RefSeq" id="WP_232890637.1">
    <property type="nucleotide sequence ID" value="NZ_JAJSPM010000005.1"/>
</dbReference>
<reference evidence="2 3" key="1">
    <citation type="journal article" date="2024" name="Pathogens">
        <title>Characterization of a Novel Species of Legionella Isolated from a Healthcare Facility: Legionella resiliens sp. nov.</title>
        <authorList>
            <person name="Cristino S."/>
            <person name="Pascale M.R."/>
            <person name="Marino F."/>
            <person name="Derelitto C."/>
            <person name="Salaris S."/>
            <person name="Orsini M."/>
            <person name="Squarzoni S."/>
            <person name="Grottola A."/>
            <person name="Girolamini L."/>
        </authorList>
    </citation>
    <scope>NUCLEOTIDE SEQUENCE [LARGE SCALE GENOMIC DNA]</scope>
    <source>
        <strain evidence="2 3">8cVS16</strain>
    </source>
</reference>
<dbReference type="EMBL" id="JAJTND010000004">
    <property type="protein sequence ID" value="MCE3532010.1"/>
    <property type="molecule type" value="Genomic_DNA"/>
</dbReference>